<dbReference type="SUPFAM" id="SSF53474">
    <property type="entry name" value="alpha/beta-Hydrolases"/>
    <property type="match status" value="1"/>
</dbReference>
<sequence length="83" mass="9622">MHQKQPTPPYYNLTAMNVPIAVWSGGNDWLADPQDIEPLLPKLPNLIYHKEISVYNHLDFLWAMNAPQEIYNEIVSMIAEDEK</sequence>
<gene>
    <name evidence="1" type="ORF">Cadr_000009277</name>
</gene>
<evidence type="ECO:0000313" key="1">
    <source>
        <dbReference type="EMBL" id="KAB1270958.1"/>
    </source>
</evidence>
<dbReference type="Gene3D" id="3.40.50.1820">
    <property type="entry name" value="alpha/beta hydrolase"/>
    <property type="match status" value="1"/>
</dbReference>
<dbReference type="Proteomes" id="UP000299084">
    <property type="component" value="Unassembled WGS sequence"/>
</dbReference>
<dbReference type="AlphaFoldDB" id="A0A5N4DII2"/>
<keyword evidence="2" id="KW-1185">Reference proteome</keyword>
<evidence type="ECO:0000313" key="2">
    <source>
        <dbReference type="Proteomes" id="UP000299084"/>
    </source>
</evidence>
<dbReference type="STRING" id="9838.ENSCDRP00005010681"/>
<proteinExistence type="predicted"/>
<dbReference type="InterPro" id="IPR029058">
    <property type="entry name" value="AB_hydrolase_fold"/>
</dbReference>
<name>A0A5N4DII2_CAMDR</name>
<protein>
    <submittedName>
        <fullName evidence="1">Gastric triacylglycerol lipase</fullName>
    </submittedName>
</protein>
<dbReference type="PANTHER" id="PTHR11005">
    <property type="entry name" value="LYSOSOMAL ACID LIPASE-RELATED"/>
    <property type="match status" value="1"/>
</dbReference>
<comment type="caution">
    <text evidence="1">The sequence shown here is derived from an EMBL/GenBank/DDBJ whole genome shotgun (WGS) entry which is preliminary data.</text>
</comment>
<accession>A0A5N4DII2</accession>
<organism evidence="1 2">
    <name type="scientific">Camelus dromedarius</name>
    <name type="common">Dromedary</name>
    <name type="synonym">Arabian camel</name>
    <dbReference type="NCBI Taxonomy" id="9838"/>
    <lineage>
        <taxon>Eukaryota</taxon>
        <taxon>Metazoa</taxon>
        <taxon>Chordata</taxon>
        <taxon>Craniata</taxon>
        <taxon>Vertebrata</taxon>
        <taxon>Euteleostomi</taxon>
        <taxon>Mammalia</taxon>
        <taxon>Eutheria</taxon>
        <taxon>Laurasiatheria</taxon>
        <taxon>Artiodactyla</taxon>
        <taxon>Tylopoda</taxon>
        <taxon>Camelidae</taxon>
        <taxon>Camelus</taxon>
    </lineage>
</organism>
<dbReference type="EMBL" id="JWIN03000011">
    <property type="protein sequence ID" value="KAB1270958.1"/>
    <property type="molecule type" value="Genomic_DNA"/>
</dbReference>
<reference evidence="1 2" key="1">
    <citation type="journal article" date="2019" name="Mol. Ecol. Resour.">
        <title>Improving Illumina assemblies with Hi-C and long reads: an example with the North African dromedary.</title>
        <authorList>
            <person name="Elbers J.P."/>
            <person name="Rogers M.F."/>
            <person name="Perelman P.L."/>
            <person name="Proskuryakova A.A."/>
            <person name="Serdyukova N.A."/>
            <person name="Johnson W.E."/>
            <person name="Horin P."/>
            <person name="Corander J."/>
            <person name="Murphy D."/>
            <person name="Burger P.A."/>
        </authorList>
    </citation>
    <scope>NUCLEOTIDE SEQUENCE [LARGE SCALE GENOMIC DNA]</scope>
    <source>
        <strain evidence="1">Drom800</strain>
        <tissue evidence="1">Blood</tissue>
    </source>
</reference>